<dbReference type="AlphaFoldDB" id="A0A073CJT5"/>
<gene>
    <name evidence="1" type="ORF">A19Y_3627</name>
</gene>
<name>A0A073CJT5_PLAA1</name>
<evidence type="ECO:0000313" key="1">
    <source>
        <dbReference type="EMBL" id="KEI68381.1"/>
    </source>
</evidence>
<dbReference type="GeneID" id="77287949"/>
<dbReference type="InterPro" id="IPR025477">
    <property type="entry name" value="DUF4327"/>
</dbReference>
<dbReference type="Pfam" id="PF14217">
    <property type="entry name" value="DUF4327"/>
    <property type="match status" value="1"/>
</dbReference>
<sequence>MSQKVIHPMDKLQRQVDSLVKSDIIKPSDSLWKIALLYGDEWKYWKQELLEFGFSMQDPLSELLAVEAWDEDED</sequence>
<accession>A0A073CJT5</accession>
<dbReference type="eggNOG" id="ENOG5032YVN">
    <property type="taxonomic scope" value="Bacteria"/>
</dbReference>
<dbReference type="RefSeq" id="WP_026786154.1">
    <property type="nucleotide sequence ID" value="NZ_CM002803.1"/>
</dbReference>
<evidence type="ECO:0008006" key="3">
    <source>
        <dbReference type="Google" id="ProtNLM"/>
    </source>
</evidence>
<protein>
    <recommendedName>
        <fullName evidence="3">DUF4327 domain-containing protein</fullName>
    </recommendedName>
</protein>
<reference evidence="1 2" key="1">
    <citation type="journal article" date="2014" name="Appl. Environ. Microbiol.">
        <title>Elucidation of insertion elements encoded on plasmids and in vitro construction of shuttle vectors from the toxic cyanobacterium Planktothrix.</title>
        <authorList>
            <person name="Christiansen G."/>
            <person name="Goesmann A."/>
            <person name="Kurmayer R."/>
        </authorList>
    </citation>
    <scope>NUCLEOTIDE SEQUENCE [LARGE SCALE GENOMIC DNA]</scope>
    <source>
        <strain evidence="1 2">NIVA-CYA 126/8</strain>
    </source>
</reference>
<dbReference type="HOGENOM" id="CLU_175441_0_0_3"/>
<organism evidence="1 2">
    <name type="scientific">Planktothrix agardhii (strain NIVA-CYA 126/8)</name>
    <dbReference type="NCBI Taxonomy" id="388467"/>
    <lineage>
        <taxon>Bacteria</taxon>
        <taxon>Bacillati</taxon>
        <taxon>Cyanobacteriota</taxon>
        <taxon>Cyanophyceae</taxon>
        <taxon>Oscillatoriophycideae</taxon>
        <taxon>Oscillatoriales</taxon>
        <taxon>Microcoleaceae</taxon>
        <taxon>Planktothrix</taxon>
    </lineage>
</organism>
<proteinExistence type="predicted"/>
<dbReference type="PATRIC" id="fig|388467.6.peg.3575"/>
<dbReference type="Proteomes" id="UP000027395">
    <property type="component" value="Chromosome"/>
</dbReference>
<dbReference type="EMBL" id="CM002803">
    <property type="protein sequence ID" value="KEI68381.1"/>
    <property type="molecule type" value="Genomic_DNA"/>
</dbReference>
<dbReference type="STRING" id="388467.A19Y_3627"/>
<keyword evidence="2" id="KW-1185">Reference proteome</keyword>
<evidence type="ECO:0000313" key="2">
    <source>
        <dbReference type="Proteomes" id="UP000027395"/>
    </source>
</evidence>